<evidence type="ECO:0000256" key="2">
    <source>
        <dbReference type="ARBA" id="ARBA00007441"/>
    </source>
</evidence>
<keyword evidence="3" id="KW-0032">Aminotransferase</keyword>
<dbReference type="Pfam" id="PF00155">
    <property type="entry name" value="Aminotran_1_2"/>
    <property type="match status" value="1"/>
</dbReference>
<reference evidence="9" key="1">
    <citation type="submission" date="2025-08" db="UniProtKB">
        <authorList>
            <consortium name="Ensembl"/>
        </authorList>
    </citation>
    <scope>IDENTIFICATION</scope>
</reference>
<name>A0A8C4QKK0_EPTBU</name>
<sequence>MENRMKQAGMRKASGVPMPVQLTADAWPRDYEWRSQQRQQWNVRASIQAKQTFNPIRSIVDGIKICPNSSKEFISLSIGDPTVFGNLVTDGTVRAAIKEVVDSGNFDGYAPAIGYQTTRDAVAKYYSCPEAPLEAKDVIMTNGCSQAIDLAINVLANPGDNILIPKPGFSLYKTLALSAGIQIRHYNLLVSTMQSQIITPTVSQQQWVSLYGVTLQPERSWEVDLKHLESLVDGQTACIVINNPSNPCGSVFNHQHIRDILQIAEKKHVPILADEIYGDLVFPGEEFISVAQLSRSVPVLACGGLAKRWLVPGWRVGWILIHDRDGIMGSEIRDGLIRLSQKILGPSTIIQGALNHILNKPPESFFMNTINFIKSNADLCFDRLSSVPGLTPILPRGTMYMMVAIEMDKFPEFEDDVNFIQALVTEQSVFCLPAKCFEFNNYIRLVLTVPTPLMLQACQRLWDFCQKHYSSST</sequence>
<feature type="modified residue" description="N6-(pyridoxal phosphate)lysine" evidence="7">
    <location>
        <position position="307"/>
    </location>
</feature>
<protein>
    <recommendedName>
        <fullName evidence="6">Tyrosine aminotransferase</fullName>
        <shortName evidence="6">TAT</shortName>
        <ecNumber evidence="6">2.6.1.5</ecNumber>
    </recommendedName>
</protein>
<dbReference type="InterPro" id="IPR015422">
    <property type="entry name" value="PyrdxlP-dep_Trfase_small"/>
</dbReference>
<evidence type="ECO:0000256" key="3">
    <source>
        <dbReference type="ARBA" id="ARBA00022576"/>
    </source>
</evidence>
<dbReference type="NCBIfam" id="TIGR01265">
    <property type="entry name" value="tyr_nico_aTase"/>
    <property type="match status" value="1"/>
</dbReference>
<dbReference type="UniPathway" id="UPA00139">
    <property type="reaction ID" value="UER00338"/>
</dbReference>
<dbReference type="InterPro" id="IPR015424">
    <property type="entry name" value="PyrdxlP-dep_Trfase"/>
</dbReference>
<dbReference type="AlphaFoldDB" id="A0A8C4QKK0"/>
<evidence type="ECO:0000256" key="1">
    <source>
        <dbReference type="ARBA" id="ARBA00001933"/>
    </source>
</evidence>
<comment type="cofactor">
    <cofactor evidence="1 6 7">
        <name>pyridoxal 5'-phosphate</name>
        <dbReference type="ChEBI" id="CHEBI:597326"/>
    </cofactor>
</comment>
<comment type="subunit">
    <text evidence="6">Homodimer.</text>
</comment>
<dbReference type="InterPro" id="IPR015421">
    <property type="entry name" value="PyrdxlP-dep_Trfase_major"/>
</dbReference>
<dbReference type="PIRSF" id="PIRSF000517">
    <property type="entry name" value="Tyr_transaminase"/>
    <property type="match status" value="1"/>
</dbReference>
<dbReference type="GeneTree" id="ENSGT00940000156704"/>
<dbReference type="Proteomes" id="UP000694388">
    <property type="component" value="Unplaced"/>
</dbReference>
<dbReference type="Gene3D" id="3.40.640.10">
    <property type="entry name" value="Type I PLP-dependent aspartate aminotransferase-like (Major domain)"/>
    <property type="match status" value="1"/>
</dbReference>
<comment type="catalytic activity">
    <reaction evidence="6">
        <text>L-tyrosine + 2-oxoglutarate = 3-(4-hydroxyphenyl)pyruvate + L-glutamate</text>
        <dbReference type="Rhea" id="RHEA:15093"/>
        <dbReference type="ChEBI" id="CHEBI:16810"/>
        <dbReference type="ChEBI" id="CHEBI:29985"/>
        <dbReference type="ChEBI" id="CHEBI:36242"/>
        <dbReference type="ChEBI" id="CHEBI:58315"/>
        <dbReference type="EC" id="2.6.1.5"/>
    </reaction>
</comment>
<dbReference type="InterPro" id="IPR004838">
    <property type="entry name" value="NHTrfase_class1_PyrdxlP-BS"/>
</dbReference>
<comment type="function">
    <text evidence="6">Transaminase involved in tyrosine breakdown. Converts tyrosine to p-hydroxyphenylpyruvate.</text>
</comment>
<organism evidence="9 10">
    <name type="scientific">Eptatretus burgeri</name>
    <name type="common">Inshore hagfish</name>
    <dbReference type="NCBI Taxonomy" id="7764"/>
    <lineage>
        <taxon>Eukaryota</taxon>
        <taxon>Metazoa</taxon>
        <taxon>Chordata</taxon>
        <taxon>Craniata</taxon>
        <taxon>Vertebrata</taxon>
        <taxon>Cyclostomata</taxon>
        <taxon>Myxini</taxon>
        <taxon>Myxiniformes</taxon>
        <taxon>Myxinidae</taxon>
        <taxon>Eptatretinae</taxon>
        <taxon>Eptatretus</taxon>
    </lineage>
</organism>
<dbReference type="CDD" id="cd00609">
    <property type="entry name" value="AAT_like"/>
    <property type="match status" value="1"/>
</dbReference>
<dbReference type="InterPro" id="IPR005958">
    <property type="entry name" value="TyrNic_aminoTrfase"/>
</dbReference>
<dbReference type="GO" id="GO:0030170">
    <property type="term" value="F:pyridoxal phosphate binding"/>
    <property type="evidence" value="ECO:0007669"/>
    <property type="project" value="InterPro"/>
</dbReference>
<evidence type="ECO:0000256" key="6">
    <source>
        <dbReference type="PIRNR" id="PIRNR000517"/>
    </source>
</evidence>
<dbReference type="EC" id="2.6.1.5" evidence="6"/>
<dbReference type="GO" id="GO:0004838">
    <property type="term" value="F:L-tyrosine-2-oxoglutarate transaminase activity"/>
    <property type="evidence" value="ECO:0007669"/>
    <property type="project" value="UniProtKB-UniRule"/>
</dbReference>
<evidence type="ECO:0000256" key="7">
    <source>
        <dbReference type="PIRSR" id="PIRSR000517-1"/>
    </source>
</evidence>
<keyword evidence="10" id="KW-1185">Reference proteome</keyword>
<keyword evidence="5 6" id="KW-0663">Pyridoxal phosphate</keyword>
<evidence type="ECO:0000259" key="8">
    <source>
        <dbReference type="Pfam" id="PF00155"/>
    </source>
</evidence>
<dbReference type="InterPro" id="IPR004839">
    <property type="entry name" value="Aminotransferase_I/II_large"/>
</dbReference>
<proteinExistence type="inferred from homology"/>
<evidence type="ECO:0000256" key="5">
    <source>
        <dbReference type="ARBA" id="ARBA00022898"/>
    </source>
</evidence>
<accession>A0A8C4QKK0</accession>
<evidence type="ECO:0000256" key="4">
    <source>
        <dbReference type="ARBA" id="ARBA00022679"/>
    </source>
</evidence>
<reference evidence="9" key="2">
    <citation type="submission" date="2025-09" db="UniProtKB">
        <authorList>
            <consortium name="Ensembl"/>
        </authorList>
    </citation>
    <scope>IDENTIFICATION</scope>
</reference>
<evidence type="ECO:0000313" key="9">
    <source>
        <dbReference type="Ensembl" id="ENSEBUP00000016909.1"/>
    </source>
</evidence>
<dbReference type="PANTHER" id="PTHR45744:SF2">
    <property type="entry name" value="TYROSINE AMINOTRANSFERASE"/>
    <property type="match status" value="1"/>
</dbReference>
<feature type="domain" description="Aminotransferase class I/classII large" evidence="8">
    <location>
        <begin position="72"/>
        <end position="461"/>
    </location>
</feature>
<keyword evidence="4" id="KW-0808">Transferase</keyword>
<dbReference type="SUPFAM" id="SSF53383">
    <property type="entry name" value="PLP-dependent transferases"/>
    <property type="match status" value="1"/>
</dbReference>
<dbReference type="GO" id="GO:0006572">
    <property type="term" value="P:L-tyrosine catabolic process"/>
    <property type="evidence" value="ECO:0007669"/>
    <property type="project" value="TreeGrafter"/>
</dbReference>
<dbReference type="PROSITE" id="PS00105">
    <property type="entry name" value="AA_TRANSFER_CLASS_1"/>
    <property type="match status" value="1"/>
</dbReference>
<comment type="pathway">
    <text evidence="6">Amino-acid degradation; L-phenylalanine degradation; acetoacetate and fumarate from L-phenylalanine: step 2/6.</text>
</comment>
<dbReference type="GO" id="GO:0006559">
    <property type="term" value="P:L-phenylalanine catabolic process"/>
    <property type="evidence" value="ECO:0007669"/>
    <property type="project" value="UniProtKB-UniRule"/>
</dbReference>
<dbReference type="Gene3D" id="3.90.1150.10">
    <property type="entry name" value="Aspartate Aminotransferase, domain 1"/>
    <property type="match status" value="2"/>
</dbReference>
<evidence type="ECO:0000313" key="10">
    <source>
        <dbReference type="Proteomes" id="UP000694388"/>
    </source>
</evidence>
<dbReference type="Ensembl" id="ENSEBUT00000017485.1">
    <property type="protein sequence ID" value="ENSEBUP00000016909.1"/>
    <property type="gene ID" value="ENSEBUG00000010600.1"/>
</dbReference>
<comment type="similarity">
    <text evidence="2 6">Belongs to the class-I pyridoxal-phosphate-dependent aminotransferase family.</text>
</comment>
<dbReference type="PANTHER" id="PTHR45744">
    <property type="entry name" value="TYROSINE AMINOTRANSFERASE"/>
    <property type="match status" value="1"/>
</dbReference>